<feature type="transmembrane region" description="Helical" evidence="3">
    <location>
        <begin position="401"/>
        <end position="424"/>
    </location>
</feature>
<dbReference type="AlphaFoldDB" id="A0A6P4ZLG9"/>
<sequence length="551" mass="58104">MTTRSNDHYSSTSGHYSSTSGHHRGTCGHYSSTSGHYRSTSRHYSSTSGHYRSTRGHYSSTSGHYSSTSGHYISTSGHYSSTRGRGTTAAPGGTTAAPAATTAAPAATTAAPGATTAAPGATTSAPGGTTAGPVGTTAAPAATTAAPAATTAAPGGTTAAPAATTAAPVATTAAPVATTAAPAATTQAATTSAEVATTKARPQPERKIVPSVLTMQRTFRDDLRDETSRAFLELSVAVTESLTAVHIRIRGFLQIIIIGFVPGSVQARYVAVFDADQAEPDTVIHQQVRENLTEAITAGSFNSSLNVTAVQPTTLTAEELNKLAASGSPVCTLRCGEGGRCQLTEKYPGVLIAECVCEPDYCTAGTCDVIVDQGPRCTCPATMGSWYRGERCDHVLTQGHVIAIALSCTCAVLLLLFMVAVCMAKREKNVFKEKKEERYRYAPPGIVLENYNVHNPEDGQHFPRAALGRDDYPPTGSEMGLFPAKSPLYTDSIRDRGKPRWNPLFNNLPTGQFKIPRPATQSDKVYPEDDDRYFQSFEIDFSQPGGEETKM</sequence>
<keyword evidence="3" id="KW-0812">Transmembrane</keyword>
<evidence type="ECO:0000256" key="2">
    <source>
        <dbReference type="SAM" id="MobiDB-lite"/>
    </source>
</evidence>
<keyword evidence="6" id="KW-1185">Reference proteome</keyword>
<evidence type="ECO:0000256" key="3">
    <source>
        <dbReference type="SAM" id="Phobius"/>
    </source>
</evidence>
<reference evidence="7" key="1">
    <citation type="submission" date="2025-08" db="UniProtKB">
        <authorList>
            <consortium name="RefSeq"/>
        </authorList>
    </citation>
    <scope>IDENTIFICATION</scope>
    <source>
        <tissue evidence="7">Gonad</tissue>
    </source>
</reference>
<keyword evidence="1" id="KW-0863">Zinc-finger</keyword>
<dbReference type="InterPro" id="IPR000082">
    <property type="entry name" value="SEA_dom"/>
</dbReference>
<dbReference type="RefSeq" id="XP_019630456.1">
    <property type="nucleotide sequence ID" value="XM_019774897.1"/>
</dbReference>
<dbReference type="PROSITE" id="PS50024">
    <property type="entry name" value="SEA"/>
    <property type="match status" value="1"/>
</dbReference>
<dbReference type="InterPro" id="IPR007527">
    <property type="entry name" value="Znf_SWIM"/>
</dbReference>
<accession>A0A6P4ZLG9</accession>
<proteinExistence type="predicted"/>
<feature type="region of interest" description="Disordered" evidence="2">
    <location>
        <begin position="179"/>
        <end position="203"/>
    </location>
</feature>
<feature type="compositionally biased region" description="Low complexity" evidence="2">
    <location>
        <begin position="179"/>
        <end position="198"/>
    </location>
</feature>
<keyword evidence="1" id="KW-0862">Zinc</keyword>
<evidence type="ECO:0000256" key="1">
    <source>
        <dbReference type="PROSITE-ProRule" id="PRU00325"/>
    </source>
</evidence>
<gene>
    <name evidence="7" type="primary">LOC109474564</name>
</gene>
<dbReference type="Pfam" id="PF01390">
    <property type="entry name" value="SEA"/>
    <property type="match status" value="1"/>
</dbReference>
<dbReference type="KEGG" id="bbel:109474564"/>
<feature type="compositionally biased region" description="Low complexity" evidence="2">
    <location>
        <begin position="86"/>
        <end position="139"/>
    </location>
</feature>
<keyword evidence="1" id="KW-0479">Metal-binding</keyword>
<protein>
    <submittedName>
        <fullName evidence="7">Mucin-17-like</fullName>
    </submittedName>
</protein>
<dbReference type="GO" id="GO:0008270">
    <property type="term" value="F:zinc ion binding"/>
    <property type="evidence" value="ECO:0007669"/>
    <property type="project" value="UniProtKB-KW"/>
</dbReference>
<evidence type="ECO:0000313" key="6">
    <source>
        <dbReference type="Proteomes" id="UP000515135"/>
    </source>
</evidence>
<feature type="domain" description="SWIM-type" evidence="5">
    <location>
        <begin position="367"/>
        <end position="403"/>
    </location>
</feature>
<dbReference type="PANTHER" id="PTHR15381">
    <property type="entry name" value="CHONDROITIN SULFATE PROTEOGLYCAN 5 -RELATED"/>
    <property type="match status" value="1"/>
</dbReference>
<dbReference type="PROSITE" id="PS50966">
    <property type="entry name" value="ZF_SWIM"/>
    <property type="match status" value="1"/>
</dbReference>
<feature type="compositionally biased region" description="Low complexity" evidence="2">
    <location>
        <begin position="8"/>
        <end position="20"/>
    </location>
</feature>
<evidence type="ECO:0000259" key="5">
    <source>
        <dbReference type="PROSITE" id="PS50966"/>
    </source>
</evidence>
<organism evidence="6 7">
    <name type="scientific">Branchiostoma belcheri</name>
    <name type="common">Amphioxus</name>
    <dbReference type="NCBI Taxonomy" id="7741"/>
    <lineage>
        <taxon>Eukaryota</taxon>
        <taxon>Metazoa</taxon>
        <taxon>Chordata</taxon>
        <taxon>Cephalochordata</taxon>
        <taxon>Leptocardii</taxon>
        <taxon>Amphioxiformes</taxon>
        <taxon>Branchiostomatidae</taxon>
        <taxon>Branchiostoma</taxon>
    </lineage>
</organism>
<name>A0A6P4ZLG9_BRABE</name>
<keyword evidence="3" id="KW-0472">Membrane</keyword>
<dbReference type="Proteomes" id="UP000515135">
    <property type="component" value="Unplaced"/>
</dbReference>
<dbReference type="OrthoDB" id="10055523at2759"/>
<dbReference type="PANTHER" id="PTHR15381:SF1">
    <property type="entry name" value="CHONDROITIN SULFATE PROTEOGLYCAN 5"/>
    <property type="match status" value="1"/>
</dbReference>
<feature type="region of interest" description="Disordered" evidence="2">
    <location>
        <begin position="1"/>
        <end position="139"/>
    </location>
</feature>
<keyword evidence="3" id="KW-1133">Transmembrane helix</keyword>
<evidence type="ECO:0000259" key="4">
    <source>
        <dbReference type="PROSITE" id="PS50024"/>
    </source>
</evidence>
<feature type="compositionally biased region" description="Low complexity" evidence="2">
    <location>
        <begin position="34"/>
        <end position="78"/>
    </location>
</feature>
<feature type="domain" description="SEA" evidence="4">
    <location>
        <begin position="205"/>
        <end position="322"/>
    </location>
</feature>
<evidence type="ECO:0000313" key="7">
    <source>
        <dbReference type="RefSeq" id="XP_019630456.1"/>
    </source>
</evidence>
<dbReference type="GeneID" id="109474564"/>